<feature type="domain" description="Glycosyl transferase family 1" evidence="1">
    <location>
        <begin position="198"/>
        <end position="351"/>
    </location>
</feature>
<name>A0A8T5GDX8_9ARCH</name>
<dbReference type="Gene3D" id="3.40.50.2000">
    <property type="entry name" value="Glycogen Phosphorylase B"/>
    <property type="match status" value="2"/>
</dbReference>
<dbReference type="Pfam" id="PF00534">
    <property type="entry name" value="Glycos_transf_1"/>
    <property type="match status" value="1"/>
</dbReference>
<sequence length="381" mass="43637">MDRKKIFVIGPIIPFTGGIAHSNTVLCNNLSKNNDVTAISYSMMFPKILYPGKSQKSGKKIKTKFKQKFILNTLNPLSWIKIVNMVKKEKPEWVVFEWWHTYFFPSYYFITFFSKIFTKTKFKIICHNVLPHEEGLAMKLIHKPFTKILLKKVDDITALSKSELRVAKKLAQETKTTFILENSYASLLSNKKVSKSVARKKLGIKNEKVILSFGAVRKYKGVEDLIKAISCLPKKEEYMLVVAGAFWGGVEKYQTLAKEFGVWKNIKFIDKYIPDKEIPILFGAADLLVLSHRSATQSAIPQLAYVYSTPIIATNVAGNAPFVEEGRNGFIIPPKNPKEMSKAINKFFSKDFTKKFILGNKEVAKKFEWNKEKERIFFGEN</sequence>
<dbReference type="GO" id="GO:0016757">
    <property type="term" value="F:glycosyltransferase activity"/>
    <property type="evidence" value="ECO:0007669"/>
    <property type="project" value="InterPro"/>
</dbReference>
<accession>A0A8T5GDX8</accession>
<evidence type="ECO:0000259" key="1">
    <source>
        <dbReference type="Pfam" id="PF00534"/>
    </source>
</evidence>
<comment type="caution">
    <text evidence="2">The sequence shown here is derived from an EMBL/GenBank/DDBJ whole genome shotgun (WGS) entry which is preliminary data.</text>
</comment>
<reference evidence="2" key="1">
    <citation type="journal article" date="2021" name="ISME J.">
        <title>Mercury methylation by metabolically versatile and cosmopolitan marine bacteria.</title>
        <authorList>
            <person name="Lin H."/>
            <person name="Ascher D.B."/>
            <person name="Myung Y."/>
            <person name="Lamborg C.H."/>
            <person name="Hallam S.J."/>
            <person name="Gionfriddo C.M."/>
            <person name="Holt K.E."/>
            <person name="Moreau J.W."/>
        </authorList>
    </citation>
    <scope>NUCLEOTIDE SEQUENCE</scope>
    <source>
        <strain evidence="2">SI075_bin30</strain>
    </source>
</reference>
<protein>
    <submittedName>
        <fullName evidence="2">Glycosyltransferase</fullName>
    </submittedName>
</protein>
<dbReference type="SUPFAM" id="SSF53756">
    <property type="entry name" value="UDP-Glycosyltransferase/glycogen phosphorylase"/>
    <property type="match status" value="1"/>
</dbReference>
<dbReference type="EMBL" id="JABJNZ010000020">
    <property type="protein sequence ID" value="MBT4870175.1"/>
    <property type="molecule type" value="Genomic_DNA"/>
</dbReference>
<organism evidence="2 3">
    <name type="scientific">Candidatus Iainarchaeum sp</name>
    <dbReference type="NCBI Taxonomy" id="3101447"/>
    <lineage>
        <taxon>Archaea</taxon>
        <taxon>Candidatus Iainarchaeota</taxon>
        <taxon>Candidatus Iainarchaeia</taxon>
        <taxon>Candidatus Iainarchaeales</taxon>
        <taxon>Candidatus Iainarchaeaceae</taxon>
        <taxon>Candidatus Iainarchaeum</taxon>
    </lineage>
</organism>
<dbReference type="InterPro" id="IPR001296">
    <property type="entry name" value="Glyco_trans_1"/>
</dbReference>
<evidence type="ECO:0000313" key="2">
    <source>
        <dbReference type="EMBL" id="MBT4870175.1"/>
    </source>
</evidence>
<dbReference type="PANTHER" id="PTHR12526">
    <property type="entry name" value="GLYCOSYLTRANSFERASE"/>
    <property type="match status" value="1"/>
</dbReference>
<evidence type="ECO:0000313" key="3">
    <source>
        <dbReference type="Proteomes" id="UP000722459"/>
    </source>
</evidence>
<proteinExistence type="predicted"/>
<dbReference type="AlphaFoldDB" id="A0A8T5GDX8"/>
<gene>
    <name evidence="2" type="ORF">HON47_01220</name>
</gene>
<dbReference type="Proteomes" id="UP000722459">
    <property type="component" value="Unassembled WGS sequence"/>
</dbReference>